<feature type="transmembrane region" description="Helical" evidence="1">
    <location>
        <begin position="7"/>
        <end position="28"/>
    </location>
</feature>
<sequence>MDDVEKICIGIIGSLSFVCLITFFVEFYPEVKKCFLKNNNKNVKLHPIVNNDTEEINLI</sequence>
<keyword evidence="1" id="KW-0812">Transmembrane</keyword>
<organism evidence="2">
    <name type="scientific">viral metagenome</name>
    <dbReference type="NCBI Taxonomy" id="1070528"/>
    <lineage>
        <taxon>unclassified sequences</taxon>
        <taxon>metagenomes</taxon>
        <taxon>organismal metagenomes</taxon>
    </lineage>
</organism>
<dbReference type="AlphaFoldDB" id="A0A6C0CPH8"/>
<reference evidence="2" key="1">
    <citation type="journal article" date="2020" name="Nature">
        <title>Giant virus diversity and host interactions through global metagenomics.</title>
        <authorList>
            <person name="Schulz F."/>
            <person name="Roux S."/>
            <person name="Paez-Espino D."/>
            <person name="Jungbluth S."/>
            <person name="Walsh D.A."/>
            <person name="Denef V.J."/>
            <person name="McMahon K.D."/>
            <person name="Konstantinidis K.T."/>
            <person name="Eloe-Fadrosh E.A."/>
            <person name="Kyrpides N.C."/>
            <person name="Woyke T."/>
        </authorList>
    </citation>
    <scope>NUCLEOTIDE SEQUENCE</scope>
    <source>
        <strain evidence="2">GVMAG-M-3300021425-30</strain>
    </source>
</reference>
<keyword evidence="1" id="KW-1133">Transmembrane helix</keyword>
<proteinExistence type="predicted"/>
<evidence type="ECO:0000256" key="1">
    <source>
        <dbReference type="SAM" id="Phobius"/>
    </source>
</evidence>
<name>A0A6C0CPH8_9ZZZZ</name>
<accession>A0A6C0CPH8</accession>
<dbReference type="EMBL" id="MN739469">
    <property type="protein sequence ID" value="QHT06508.1"/>
    <property type="molecule type" value="Genomic_DNA"/>
</dbReference>
<protein>
    <submittedName>
        <fullName evidence="2">Uncharacterized protein</fullName>
    </submittedName>
</protein>
<evidence type="ECO:0000313" key="2">
    <source>
        <dbReference type="EMBL" id="QHT06508.1"/>
    </source>
</evidence>
<keyword evidence="1" id="KW-0472">Membrane</keyword>